<sequence>MLIRAPEHLTFGVKPSETPFSFAAEATAIPIVANEFAVAGRHYPIVFANDATGLPLVVTGIEAGQNLFVTADGQWRAMHYVPSYVRRYPFIGMTTDEAGAIMLGIDSGSGRLTADVRREGGEPLFASDGTPTDASRAAITFCEAYAIEHERTKAFVAALSEHKLLVERSATIRPAQARNGSEGSKAPADISVGGFRLVDEAAFRALDRSVVADFYARGWLDLIVLHLASQFAWQDLAALARPLESPERAAA</sequence>
<dbReference type="EMBL" id="VWNA01000001">
    <property type="protein sequence ID" value="MQT13471.1"/>
    <property type="molecule type" value="Genomic_DNA"/>
</dbReference>
<accession>A0A6A7Y5V8</accession>
<evidence type="ECO:0000313" key="1">
    <source>
        <dbReference type="EMBL" id="MQT13471.1"/>
    </source>
</evidence>
<name>A0A6A7Y5V8_9HYPH</name>
<dbReference type="Pfam" id="PF07277">
    <property type="entry name" value="SapC"/>
    <property type="match status" value="1"/>
</dbReference>
<organism evidence="1 2">
    <name type="scientific">Segnochrobactrum spirostomi</name>
    <dbReference type="NCBI Taxonomy" id="2608987"/>
    <lineage>
        <taxon>Bacteria</taxon>
        <taxon>Pseudomonadati</taxon>
        <taxon>Pseudomonadota</taxon>
        <taxon>Alphaproteobacteria</taxon>
        <taxon>Hyphomicrobiales</taxon>
        <taxon>Segnochrobactraceae</taxon>
        <taxon>Segnochrobactrum</taxon>
    </lineage>
</organism>
<keyword evidence="2" id="KW-1185">Reference proteome</keyword>
<comment type="caution">
    <text evidence="1">The sequence shown here is derived from an EMBL/GenBank/DDBJ whole genome shotgun (WGS) entry which is preliminary data.</text>
</comment>
<evidence type="ECO:0000313" key="2">
    <source>
        <dbReference type="Proteomes" id="UP000332515"/>
    </source>
</evidence>
<dbReference type="InterPro" id="IPR010836">
    <property type="entry name" value="SapC"/>
</dbReference>
<gene>
    <name evidence="1" type="ORF">F0357_12640</name>
</gene>
<dbReference type="Proteomes" id="UP000332515">
    <property type="component" value="Unassembled WGS sequence"/>
</dbReference>
<proteinExistence type="predicted"/>
<dbReference type="AlphaFoldDB" id="A0A6A7Y5V8"/>
<reference evidence="1 2" key="1">
    <citation type="submission" date="2019-09" db="EMBL/GenBank/DDBJ databases">
        <title>Segnochrobactrum spirostomi gen. nov., sp. nov., isolated from the ciliate Spirostomum cf. yagiui and description of a novel family, Segnochrobactraceae fam. nov. within the order Rhizobiales of the class Alphaproteobacteria.</title>
        <authorList>
            <person name="Akter S."/>
            <person name="Shazib S.U.A."/>
            <person name="Shin M.K."/>
        </authorList>
    </citation>
    <scope>NUCLEOTIDE SEQUENCE [LARGE SCALE GENOMIC DNA]</scope>
    <source>
        <strain evidence="1 2">Sp-1</strain>
    </source>
</reference>
<protein>
    <submittedName>
        <fullName evidence="1">SapC family protein</fullName>
    </submittedName>
</protein>